<keyword evidence="10 11" id="KW-0456">Lyase</keyword>
<evidence type="ECO:0000256" key="3">
    <source>
        <dbReference type="ARBA" id="ARBA00006114"/>
    </source>
</evidence>
<dbReference type="SUPFAM" id="SSF52255">
    <property type="entry name" value="N5-CAIR mutase (phosphoribosylaminoimidazole carboxylase, PurE)"/>
    <property type="match status" value="1"/>
</dbReference>
<dbReference type="SUPFAM" id="SSF51246">
    <property type="entry name" value="Rudiment single hybrid motif"/>
    <property type="match status" value="1"/>
</dbReference>
<evidence type="ECO:0000256" key="11">
    <source>
        <dbReference type="PIRNR" id="PIRNR001340"/>
    </source>
</evidence>
<dbReference type="InterPro" id="IPR005875">
    <property type="entry name" value="PurK"/>
</dbReference>
<comment type="similarity">
    <text evidence="3 11">In the C-terminal section; belongs to the AIR carboxylase family. Class I subfamily.</text>
</comment>
<comment type="catalytic activity">
    <reaction evidence="1 11">
        <text>5-amino-1-(5-phospho-D-ribosyl)imidazole-4-carboxylate + H(+) = 5-amino-1-(5-phospho-beta-D-ribosyl)imidazole + CO2</text>
        <dbReference type="Rhea" id="RHEA:10792"/>
        <dbReference type="ChEBI" id="CHEBI:15378"/>
        <dbReference type="ChEBI" id="CHEBI:16526"/>
        <dbReference type="ChEBI" id="CHEBI:77657"/>
        <dbReference type="ChEBI" id="CHEBI:137981"/>
        <dbReference type="EC" id="4.1.1.21"/>
    </reaction>
</comment>
<evidence type="ECO:0000259" key="12">
    <source>
        <dbReference type="PROSITE" id="PS50975"/>
    </source>
</evidence>
<dbReference type="InterPro" id="IPR016185">
    <property type="entry name" value="PreATP-grasp_dom_sf"/>
</dbReference>
<protein>
    <recommendedName>
        <fullName evidence="5 11">Phosphoribosylaminoimidazole carboxylase</fullName>
        <ecNumber evidence="4 11">4.1.1.21</ecNumber>
    </recommendedName>
</protein>
<dbReference type="SMART" id="SM01001">
    <property type="entry name" value="AIRC"/>
    <property type="match status" value="1"/>
</dbReference>
<evidence type="ECO:0000256" key="10">
    <source>
        <dbReference type="ARBA" id="ARBA00023239"/>
    </source>
</evidence>
<dbReference type="Gene3D" id="3.40.50.20">
    <property type="match status" value="1"/>
</dbReference>
<dbReference type="EC" id="4.1.1.21" evidence="4 11"/>
<dbReference type="Pfam" id="PF00731">
    <property type="entry name" value="AIRC"/>
    <property type="match status" value="1"/>
</dbReference>
<dbReference type="HAMAP" id="MF_01928">
    <property type="entry name" value="PurK"/>
    <property type="match status" value="1"/>
</dbReference>
<keyword evidence="9 11" id="KW-0067">ATP-binding</keyword>
<dbReference type="OrthoDB" id="15425at2759"/>
<dbReference type="PROSITE" id="PS50975">
    <property type="entry name" value="ATP_GRASP"/>
    <property type="match status" value="1"/>
</dbReference>
<evidence type="ECO:0000256" key="8">
    <source>
        <dbReference type="ARBA" id="ARBA00022793"/>
    </source>
</evidence>
<accession>A0A6A6HLD4</accession>
<dbReference type="NCBIfam" id="TIGR01161">
    <property type="entry name" value="purK"/>
    <property type="match status" value="1"/>
</dbReference>
<dbReference type="GO" id="GO:0005524">
    <property type="term" value="F:ATP binding"/>
    <property type="evidence" value="ECO:0007669"/>
    <property type="project" value="UniProtKB-UniRule"/>
</dbReference>
<comment type="pathway">
    <text evidence="2 11">Purine metabolism; IMP biosynthesis via de novo pathway; 5-amino-1-(5-phospho-D-ribosyl)imidazole-4-carboxylate from 5-amino-1-(5-phospho-D-ribosyl)imidazole (carboxylase route): step 1/1.</text>
</comment>
<dbReference type="InterPro" id="IPR040686">
    <property type="entry name" value="PurK_C"/>
</dbReference>
<evidence type="ECO:0000256" key="2">
    <source>
        <dbReference type="ARBA" id="ARBA00004747"/>
    </source>
</evidence>
<dbReference type="PIRSF" id="PIRSF001340">
    <property type="entry name" value="AIR_carboxylase"/>
    <property type="match status" value="1"/>
</dbReference>
<dbReference type="PANTHER" id="PTHR11609:SF5">
    <property type="entry name" value="PHOSPHORIBOSYLAMINOIMIDAZOLE CARBOXYLASE"/>
    <property type="match status" value="1"/>
</dbReference>
<evidence type="ECO:0000256" key="5">
    <source>
        <dbReference type="ARBA" id="ARBA00021059"/>
    </source>
</evidence>
<evidence type="ECO:0000256" key="1">
    <source>
        <dbReference type="ARBA" id="ARBA00001244"/>
    </source>
</evidence>
<dbReference type="PANTHER" id="PTHR11609">
    <property type="entry name" value="PURINE BIOSYNTHESIS PROTEIN 6/7, PUR6/7"/>
    <property type="match status" value="1"/>
</dbReference>
<dbReference type="InterPro" id="IPR054350">
    <property type="entry name" value="PurT/PurK_preATP-grasp"/>
</dbReference>
<dbReference type="NCBIfam" id="TIGR01162">
    <property type="entry name" value="purE"/>
    <property type="match status" value="1"/>
</dbReference>
<feature type="domain" description="ATP-grasp" evidence="12">
    <location>
        <begin position="109"/>
        <end position="295"/>
    </location>
</feature>
<dbReference type="InterPro" id="IPR000031">
    <property type="entry name" value="PurE_dom"/>
</dbReference>
<gene>
    <name evidence="13" type="ORF">EV356DRAFT_478819</name>
</gene>
<dbReference type="Gene3D" id="3.30.470.20">
    <property type="entry name" value="ATP-grasp fold, B domain"/>
    <property type="match status" value="1"/>
</dbReference>
<keyword evidence="8 11" id="KW-0210">Decarboxylase</keyword>
<reference evidence="13" key="1">
    <citation type="journal article" date="2020" name="Stud. Mycol.">
        <title>101 Dothideomycetes genomes: a test case for predicting lifestyles and emergence of pathogens.</title>
        <authorList>
            <person name="Haridas S."/>
            <person name="Albert R."/>
            <person name="Binder M."/>
            <person name="Bloem J."/>
            <person name="Labutti K."/>
            <person name="Salamov A."/>
            <person name="Andreopoulos B."/>
            <person name="Baker S."/>
            <person name="Barry K."/>
            <person name="Bills G."/>
            <person name="Bluhm B."/>
            <person name="Cannon C."/>
            <person name="Castanera R."/>
            <person name="Culley D."/>
            <person name="Daum C."/>
            <person name="Ezra D."/>
            <person name="Gonzalez J."/>
            <person name="Henrissat B."/>
            <person name="Kuo A."/>
            <person name="Liang C."/>
            <person name="Lipzen A."/>
            <person name="Lutzoni F."/>
            <person name="Magnuson J."/>
            <person name="Mondo S."/>
            <person name="Nolan M."/>
            <person name="Ohm R."/>
            <person name="Pangilinan J."/>
            <person name="Park H.-J."/>
            <person name="Ramirez L."/>
            <person name="Alfaro M."/>
            <person name="Sun H."/>
            <person name="Tritt A."/>
            <person name="Yoshinaga Y."/>
            <person name="Zwiers L.-H."/>
            <person name="Turgeon B."/>
            <person name="Goodwin S."/>
            <person name="Spatafora J."/>
            <person name="Crous P."/>
            <person name="Grigoriev I."/>
        </authorList>
    </citation>
    <scope>NUCLEOTIDE SEQUENCE</scope>
    <source>
        <strain evidence="13">Tuck. ex Michener</strain>
    </source>
</reference>
<organism evidence="13 14">
    <name type="scientific">Viridothelium virens</name>
    <name type="common">Speckled blister lichen</name>
    <name type="synonym">Trypethelium virens</name>
    <dbReference type="NCBI Taxonomy" id="1048519"/>
    <lineage>
        <taxon>Eukaryota</taxon>
        <taxon>Fungi</taxon>
        <taxon>Dikarya</taxon>
        <taxon>Ascomycota</taxon>
        <taxon>Pezizomycotina</taxon>
        <taxon>Dothideomycetes</taxon>
        <taxon>Dothideomycetes incertae sedis</taxon>
        <taxon>Trypetheliales</taxon>
        <taxon>Trypetheliaceae</taxon>
        <taxon>Viridothelium</taxon>
    </lineage>
</organism>
<dbReference type="HAMAP" id="MF_01929">
    <property type="entry name" value="PurE_classI"/>
    <property type="match status" value="1"/>
</dbReference>
<dbReference type="InterPro" id="IPR013815">
    <property type="entry name" value="ATP_grasp_subdomain_1"/>
</dbReference>
<dbReference type="AlphaFoldDB" id="A0A6A6HLD4"/>
<evidence type="ECO:0000313" key="13">
    <source>
        <dbReference type="EMBL" id="KAF2238954.1"/>
    </source>
</evidence>
<dbReference type="Gene3D" id="3.30.1490.20">
    <property type="entry name" value="ATP-grasp fold, A domain"/>
    <property type="match status" value="1"/>
</dbReference>
<evidence type="ECO:0000256" key="9">
    <source>
        <dbReference type="ARBA" id="ARBA00022840"/>
    </source>
</evidence>
<dbReference type="NCBIfam" id="NF004679">
    <property type="entry name" value="PRK06019.1-5"/>
    <property type="match status" value="1"/>
</dbReference>
<dbReference type="GO" id="GO:0046872">
    <property type="term" value="F:metal ion binding"/>
    <property type="evidence" value="ECO:0007669"/>
    <property type="project" value="InterPro"/>
</dbReference>
<name>A0A6A6HLD4_VIRVR</name>
<dbReference type="GO" id="GO:0004638">
    <property type="term" value="F:phosphoribosylaminoimidazole carboxylase activity"/>
    <property type="evidence" value="ECO:0007669"/>
    <property type="project" value="UniProtKB-UniRule"/>
</dbReference>
<dbReference type="UniPathway" id="UPA00074">
    <property type="reaction ID" value="UER00130"/>
</dbReference>
<dbReference type="SUPFAM" id="SSF52440">
    <property type="entry name" value="PreATP-grasp domain"/>
    <property type="match status" value="1"/>
</dbReference>
<dbReference type="Proteomes" id="UP000800092">
    <property type="component" value="Unassembled WGS sequence"/>
</dbReference>
<keyword evidence="7 11" id="KW-0658">Purine biosynthesis</keyword>
<dbReference type="Pfam" id="PF02222">
    <property type="entry name" value="ATP-grasp"/>
    <property type="match status" value="1"/>
</dbReference>
<dbReference type="InterPro" id="IPR016301">
    <property type="entry name" value="Ade2_fungi/plant"/>
</dbReference>
<keyword evidence="14" id="KW-1185">Reference proteome</keyword>
<dbReference type="InterPro" id="IPR011761">
    <property type="entry name" value="ATP-grasp"/>
</dbReference>
<dbReference type="Pfam" id="PF17769">
    <property type="entry name" value="PurK_C"/>
    <property type="match status" value="1"/>
</dbReference>
<evidence type="ECO:0000256" key="6">
    <source>
        <dbReference type="ARBA" id="ARBA00022741"/>
    </source>
</evidence>
<dbReference type="GO" id="GO:0006189">
    <property type="term" value="P:'de novo' IMP biosynthetic process"/>
    <property type="evidence" value="ECO:0007669"/>
    <property type="project" value="UniProtKB-UniRule"/>
</dbReference>
<dbReference type="InterPro" id="IPR011054">
    <property type="entry name" value="Rudment_hybrid_motif"/>
</dbReference>
<dbReference type="EMBL" id="ML991774">
    <property type="protein sequence ID" value="KAF2238954.1"/>
    <property type="molecule type" value="Genomic_DNA"/>
</dbReference>
<evidence type="ECO:0000256" key="4">
    <source>
        <dbReference type="ARBA" id="ARBA00012329"/>
    </source>
</evidence>
<evidence type="ECO:0000313" key="14">
    <source>
        <dbReference type="Proteomes" id="UP000800092"/>
    </source>
</evidence>
<dbReference type="InterPro" id="IPR003135">
    <property type="entry name" value="ATP-grasp_carboxylate-amine"/>
</dbReference>
<dbReference type="Pfam" id="PF22660">
    <property type="entry name" value="RS_preATP-grasp-like"/>
    <property type="match status" value="1"/>
</dbReference>
<dbReference type="Gene3D" id="3.40.50.1970">
    <property type="match status" value="1"/>
</dbReference>
<evidence type="ECO:0000256" key="7">
    <source>
        <dbReference type="ARBA" id="ARBA00022755"/>
    </source>
</evidence>
<sequence>MDDLPRVGLLGGGQLGRMLVEEANHLNIPIQVLDTPNAPAKQVHYHPKDVNGSFATAEAVRQLADECDLLTVEIEHVDTDILEEVSHGGVKIEPSWRTIRIIQDKFEQKQHLKRNHVLTAEAVVVNNMHDLESAAKALGYPLMLKARRQAYDGRGNHVVRSESDLQDAMTSLGTRGLYAERWMNFKKELAVMVVKTKDGALTYPTVETVQENSICKLVYAPARGISREVAQAARDLAKRAVQAFPGKGVFGVEMFLLDDDTVQVLEIAPRVHNSGHYTIEACGISQFAAHLRAILDLPVPEESLELEQPAVMLNILGGATPWSHQTLAERALELPKARCHLYGKGEARPGRKMGHITVTAPSLLEAERAICPLIETCDTLQRERKDIDLPPQLPQLMPSGTEIPIIGVTAGSQSDQNVLQTCYDVLSGLRIPFERRITSAHRSPELMASYAKEAEARGIKVLIAAAGGAAHLPGMVAAFSRVIPVVGLPIKPSLGDGTDSLLSMTNMPRGTPVLTVGVNNAVNAALAAARIVAMWDSELRERLIAYSGEAENESRENDRKLQAKGNS</sequence>
<proteinExistence type="inferred from homology"/>
<dbReference type="InterPro" id="IPR033747">
    <property type="entry name" value="PurE_ClassI"/>
</dbReference>
<dbReference type="FunFam" id="3.30.470.20:FF:000037">
    <property type="entry name" value="Phosphoribosylaminoimidazole carboxylase, chloroplastic"/>
    <property type="match status" value="1"/>
</dbReference>
<keyword evidence="6 11" id="KW-0547">Nucleotide-binding</keyword>
<dbReference type="SUPFAM" id="SSF56059">
    <property type="entry name" value="Glutathione synthetase ATP-binding domain-like"/>
    <property type="match status" value="1"/>
</dbReference>